<dbReference type="GO" id="GO:1990072">
    <property type="term" value="C:TRAPPIII protein complex"/>
    <property type="evidence" value="ECO:0007669"/>
    <property type="project" value="TreeGrafter"/>
</dbReference>
<reference evidence="9" key="2">
    <citation type="submission" date="2014-06" db="EMBL/GenBank/DDBJ databases">
        <title>The complete genome of Blastobotrys (Arxula) adeninivorans LS3 - a yeast of biotechnological interest.</title>
        <authorList>
            <person name="Kunze G."/>
            <person name="Gaillardin C."/>
            <person name="Czernicka M."/>
            <person name="Durrens P."/>
            <person name="Martin T."/>
            <person name="Boer E."/>
            <person name="Gabaldon T."/>
            <person name="Cruz J."/>
            <person name="Talla E."/>
            <person name="Marck C."/>
            <person name="Goffeau A."/>
            <person name="Barbe V."/>
            <person name="Baret P."/>
            <person name="Baronian K."/>
            <person name="Beier S."/>
            <person name="Bleykasten C."/>
            <person name="Bode R."/>
            <person name="Casaregola S."/>
            <person name="Despons L."/>
            <person name="Fairhead C."/>
            <person name="Giersberg M."/>
            <person name="Gierski P."/>
            <person name="Hahnel U."/>
            <person name="Hartmann A."/>
            <person name="Jankowska D."/>
            <person name="Jubin C."/>
            <person name="Jung P."/>
            <person name="Lafontaine I."/>
            <person name="Leh-Louis V."/>
            <person name="Lemaire M."/>
            <person name="Marcet-Houben M."/>
            <person name="Mascher M."/>
            <person name="Morel G."/>
            <person name="Richard G.-F."/>
            <person name="Riechen J."/>
            <person name="Sacerdot C."/>
            <person name="Sarkar A."/>
            <person name="Savel G."/>
            <person name="Schacherer J."/>
            <person name="Sherman D."/>
            <person name="Straub M.-L."/>
            <person name="Stein N."/>
            <person name="Thierry A."/>
            <person name="Trautwein-Schult A."/>
            <person name="Westhof E."/>
            <person name="Worch S."/>
            <person name="Dujon B."/>
            <person name="Souciet J.-L."/>
            <person name="Wincker P."/>
            <person name="Scholz U."/>
            <person name="Neuveglise N."/>
        </authorList>
    </citation>
    <scope>NUCLEOTIDE SEQUENCE</scope>
    <source>
        <strain evidence="9">LS3</strain>
    </source>
</reference>
<dbReference type="GO" id="GO:1990071">
    <property type="term" value="C:TRAPPII protein complex"/>
    <property type="evidence" value="ECO:0007669"/>
    <property type="project" value="TreeGrafter"/>
</dbReference>
<dbReference type="GO" id="GO:0006888">
    <property type="term" value="P:endoplasmic reticulum to Golgi vesicle-mediated transport"/>
    <property type="evidence" value="ECO:0007669"/>
    <property type="project" value="TreeGrafter"/>
</dbReference>
<dbReference type="InterPro" id="IPR016696">
    <property type="entry name" value="TRAPP-I_su5"/>
</dbReference>
<dbReference type="Gene3D" id="3.30.1380.20">
    <property type="entry name" value="Trafficking protein particle complex subunit 3"/>
    <property type="match status" value="1"/>
</dbReference>
<protein>
    <recommendedName>
        <fullName evidence="7">Trafficking protein particle complex subunit</fullName>
    </recommendedName>
</protein>
<dbReference type="EMBL" id="HG937691">
    <property type="protein sequence ID" value="CDP33790.1"/>
    <property type="molecule type" value="Genomic_DNA"/>
</dbReference>
<dbReference type="InterPro" id="IPR007194">
    <property type="entry name" value="TRAPP_component"/>
</dbReference>
<dbReference type="AlphaFoldDB" id="A0A060SY36"/>
<dbReference type="FunFam" id="3.30.1380.20:FF:000002">
    <property type="entry name" value="Trafficking protein particle complex subunit"/>
    <property type="match status" value="1"/>
</dbReference>
<dbReference type="PhylomeDB" id="A0A060SY36"/>
<feature type="compositionally biased region" description="Low complexity" evidence="8">
    <location>
        <begin position="1"/>
        <end position="16"/>
    </location>
</feature>
<keyword evidence="4 7" id="KW-0256">Endoplasmic reticulum</keyword>
<dbReference type="PIRSF" id="PIRSF017479">
    <property type="entry name" value="TRAPP_I_complex_Trs31"/>
    <property type="match status" value="1"/>
</dbReference>
<evidence type="ECO:0000256" key="1">
    <source>
        <dbReference type="ARBA" id="ARBA00004240"/>
    </source>
</evidence>
<gene>
    <name evidence="9" type="ORF">GNLVRS02_ARAD1A17600g</name>
</gene>
<sequence length="232" mass="25770">MSTAIPGPSTPIIPSSKAPPHIPRTPSSTLPHPSTTPKQSGINNSALRRSTIYDKNLHRKTGEVSLSAFAFLFSETIQYMQKQSSGIQDLERRLNLLGYHMGQRILELHTVREGKSAKRETKILGILQFIHTTVWKNLFGRPADALEKSHENANEYMIIDNSPKITQFISVPKSMSQLNCAALAAGIIEAILDGSLFTAKVTAHTVETDEHPLRTVYLIKFEPTVLERESGR</sequence>
<dbReference type="PANTHER" id="PTHR20902">
    <property type="entry name" value="41-2 PROTEIN ANTIGEN-RELATED"/>
    <property type="match status" value="1"/>
</dbReference>
<keyword evidence="6 7" id="KW-0333">Golgi apparatus</keyword>
<evidence type="ECO:0000256" key="5">
    <source>
        <dbReference type="ARBA" id="ARBA00022892"/>
    </source>
</evidence>
<dbReference type="SUPFAM" id="SSF111126">
    <property type="entry name" value="Ligand-binding domain in the NO signalling and Golgi transport"/>
    <property type="match status" value="1"/>
</dbReference>
<accession>A0A060SY36</accession>
<feature type="region of interest" description="Disordered" evidence="8">
    <location>
        <begin position="1"/>
        <end position="46"/>
    </location>
</feature>
<dbReference type="CDD" id="cd14943">
    <property type="entry name" value="TRAPPC5_Trs31"/>
    <property type="match status" value="1"/>
</dbReference>
<reference evidence="9" key="1">
    <citation type="submission" date="2014-02" db="EMBL/GenBank/DDBJ databases">
        <authorList>
            <person name="Genoscope - CEA"/>
        </authorList>
    </citation>
    <scope>NUCLEOTIDE SEQUENCE</scope>
    <source>
        <strain evidence="9">LS3</strain>
    </source>
</reference>
<evidence type="ECO:0000256" key="8">
    <source>
        <dbReference type="SAM" id="MobiDB-lite"/>
    </source>
</evidence>
<organism evidence="9">
    <name type="scientific">Blastobotrys adeninivorans</name>
    <name type="common">Yeast</name>
    <name type="synonym">Arxula adeninivorans</name>
    <dbReference type="NCBI Taxonomy" id="409370"/>
    <lineage>
        <taxon>Eukaryota</taxon>
        <taxon>Fungi</taxon>
        <taxon>Dikarya</taxon>
        <taxon>Ascomycota</taxon>
        <taxon>Saccharomycotina</taxon>
        <taxon>Dipodascomycetes</taxon>
        <taxon>Dipodascales</taxon>
        <taxon>Trichomonascaceae</taxon>
        <taxon>Blastobotrys</taxon>
    </lineage>
</organism>
<comment type="function">
    <text evidence="7">Plays a key role in the late stages of endoplasmic reticulum to Golgi traffic.</text>
</comment>
<evidence type="ECO:0000256" key="4">
    <source>
        <dbReference type="ARBA" id="ARBA00022824"/>
    </source>
</evidence>
<dbReference type="Pfam" id="PF04051">
    <property type="entry name" value="TRAPP"/>
    <property type="match status" value="1"/>
</dbReference>
<evidence type="ECO:0000256" key="6">
    <source>
        <dbReference type="ARBA" id="ARBA00023034"/>
    </source>
</evidence>
<keyword evidence="5 7" id="KW-0931">ER-Golgi transport</keyword>
<dbReference type="GO" id="GO:0005783">
    <property type="term" value="C:endoplasmic reticulum"/>
    <property type="evidence" value="ECO:0007669"/>
    <property type="project" value="UniProtKB-SubCell"/>
</dbReference>
<dbReference type="GO" id="GO:1990070">
    <property type="term" value="C:TRAPPI protein complex"/>
    <property type="evidence" value="ECO:0007669"/>
    <property type="project" value="TreeGrafter"/>
</dbReference>
<evidence type="ECO:0000256" key="7">
    <source>
        <dbReference type="PIRNR" id="PIRNR017479"/>
    </source>
</evidence>
<comment type="subunit">
    <text evidence="7">Part of the multisubunit TRAPP (transport protein particle) complex.</text>
</comment>
<evidence type="ECO:0000256" key="3">
    <source>
        <dbReference type="ARBA" id="ARBA00022448"/>
    </source>
</evidence>
<name>A0A060SY36_BLAAD</name>
<evidence type="ECO:0000256" key="2">
    <source>
        <dbReference type="ARBA" id="ARBA00006218"/>
    </source>
</evidence>
<proteinExistence type="inferred from homology"/>
<dbReference type="PANTHER" id="PTHR20902:SF0">
    <property type="entry name" value="TRAFFICKING PROTEIN PARTICLE COMPLEX SUBUNIT 5"/>
    <property type="match status" value="1"/>
</dbReference>
<dbReference type="InterPro" id="IPR024096">
    <property type="entry name" value="NO_sig/Golgi_transp_ligand-bd"/>
</dbReference>
<evidence type="ECO:0000313" key="9">
    <source>
        <dbReference type="EMBL" id="CDP33790.1"/>
    </source>
</evidence>
<feature type="compositionally biased region" description="Low complexity" evidence="8">
    <location>
        <begin position="25"/>
        <end position="37"/>
    </location>
</feature>
<comment type="subcellular location">
    <subcellularLocation>
        <location evidence="1">Endoplasmic reticulum</location>
    </subcellularLocation>
    <subcellularLocation>
        <location evidence="7">Golgi apparatus</location>
        <location evidence="7">cis-Golgi network</location>
    </subcellularLocation>
</comment>
<comment type="similarity">
    <text evidence="2 7">Belongs to the TRAPP small subunits family. BET3 subfamily.</text>
</comment>
<keyword evidence="3 7" id="KW-0813">Transport</keyword>